<dbReference type="EMBL" id="JH413820">
    <property type="protein sequence ID" value="EHL31056.1"/>
    <property type="molecule type" value="Genomic_DNA"/>
</dbReference>
<name>G9ENY4_9GAMM</name>
<dbReference type="Proteomes" id="UP000002770">
    <property type="component" value="Unassembled WGS sequence"/>
</dbReference>
<proteinExistence type="predicted"/>
<reference evidence="1 2" key="1">
    <citation type="journal article" date="2011" name="BMC Genomics">
        <title>Insight into cross-talk between intra-amoebal pathogens.</title>
        <authorList>
            <person name="Gimenez G."/>
            <person name="Bertelli C."/>
            <person name="Moliner C."/>
            <person name="Robert C."/>
            <person name="Raoult D."/>
            <person name="Fournier P.E."/>
            <person name="Greub G."/>
        </authorList>
    </citation>
    <scope>NUCLEOTIDE SEQUENCE [LARGE SCALE GENOMIC DNA]</scope>
    <source>
        <strain evidence="1 2">LLAP12</strain>
    </source>
</reference>
<keyword evidence="2" id="KW-1185">Reference proteome</keyword>
<dbReference type="InParanoid" id="G9ENY4"/>
<sequence length="40" mass="4812">MQTRFFLVLEPEVYEFAHIFQYVNDKMSTHPKPAFSIAYD</sequence>
<evidence type="ECO:0000313" key="2">
    <source>
        <dbReference type="Proteomes" id="UP000002770"/>
    </source>
</evidence>
<protein>
    <submittedName>
        <fullName evidence="1">Uncharacterized protein</fullName>
    </submittedName>
</protein>
<gene>
    <name evidence="1" type="ORF">LDG_6964</name>
</gene>
<accession>G9ENY4</accession>
<organism evidence="1 2">
    <name type="scientific">Legionella drancourtii LLAP12</name>
    <dbReference type="NCBI Taxonomy" id="658187"/>
    <lineage>
        <taxon>Bacteria</taxon>
        <taxon>Pseudomonadati</taxon>
        <taxon>Pseudomonadota</taxon>
        <taxon>Gammaproteobacteria</taxon>
        <taxon>Legionellales</taxon>
        <taxon>Legionellaceae</taxon>
        <taxon>Legionella</taxon>
    </lineage>
</organism>
<evidence type="ECO:0000313" key="1">
    <source>
        <dbReference type="EMBL" id="EHL31056.1"/>
    </source>
</evidence>
<dbReference type="HOGENOM" id="CLU_3291758_0_0_6"/>
<dbReference type="STRING" id="658187.LDG_6964"/>
<dbReference type="AlphaFoldDB" id="G9ENY4"/>